<name>L8I2S3_9CETA</name>
<reference evidence="1 2" key="1">
    <citation type="journal article" date="2012" name="Nat. Genet.">
        <title>The yak genome and adaptation to life at high altitude.</title>
        <authorList>
            <person name="Qiu Q."/>
            <person name="Zhang G."/>
            <person name="Ma T."/>
            <person name="Qian W."/>
            <person name="Wang J."/>
            <person name="Ye Z."/>
            <person name="Cao C."/>
            <person name="Hu Q."/>
            <person name="Kim J."/>
            <person name="Larkin D.M."/>
            <person name="Auvil L."/>
            <person name="Capitanu B."/>
            <person name="Ma J."/>
            <person name="Lewin H.A."/>
            <person name="Qian X."/>
            <person name="Lang Y."/>
            <person name="Zhou R."/>
            <person name="Wang L."/>
            <person name="Wang K."/>
            <person name="Xia J."/>
            <person name="Liao S."/>
            <person name="Pan S."/>
            <person name="Lu X."/>
            <person name="Hou H."/>
            <person name="Wang Y."/>
            <person name="Zang X."/>
            <person name="Yin Y."/>
            <person name="Ma H."/>
            <person name="Zhang J."/>
            <person name="Wang Z."/>
            <person name="Zhang Y."/>
            <person name="Zhang D."/>
            <person name="Yonezawa T."/>
            <person name="Hasegawa M."/>
            <person name="Zhong Y."/>
            <person name="Liu W."/>
            <person name="Zhang Y."/>
            <person name="Huang Z."/>
            <person name="Zhang S."/>
            <person name="Long R."/>
            <person name="Yang H."/>
            <person name="Wang J."/>
            <person name="Lenstra J.A."/>
            <person name="Cooper D.N."/>
            <person name="Wu Y."/>
            <person name="Wang J."/>
            <person name="Shi P."/>
            <person name="Wang J."/>
            <person name="Liu J."/>
        </authorList>
    </citation>
    <scope>NUCLEOTIDE SEQUENCE [LARGE SCALE GENOMIC DNA]</scope>
    <source>
        <strain evidence="2">yakQH1</strain>
    </source>
</reference>
<dbReference type="EMBL" id="JH882401">
    <property type="protein sequence ID" value="ELR49577.1"/>
    <property type="molecule type" value="Genomic_DNA"/>
</dbReference>
<proteinExistence type="predicted"/>
<dbReference type="Proteomes" id="UP000011080">
    <property type="component" value="Unassembled WGS sequence"/>
</dbReference>
<feature type="non-terminal residue" evidence="1">
    <location>
        <position position="40"/>
    </location>
</feature>
<dbReference type="AlphaFoldDB" id="L8I2S3"/>
<evidence type="ECO:0000313" key="2">
    <source>
        <dbReference type="Proteomes" id="UP000011080"/>
    </source>
</evidence>
<gene>
    <name evidence="1" type="ORF">M91_17529</name>
</gene>
<evidence type="ECO:0000313" key="1">
    <source>
        <dbReference type="EMBL" id="ELR49577.1"/>
    </source>
</evidence>
<feature type="non-terminal residue" evidence="1">
    <location>
        <position position="1"/>
    </location>
</feature>
<protein>
    <submittedName>
        <fullName evidence="1">Uncharacterized protein</fullName>
    </submittedName>
</protein>
<accession>L8I2S3</accession>
<organism evidence="1 2">
    <name type="scientific">Bos mutus</name>
    <name type="common">wild yak</name>
    <dbReference type="NCBI Taxonomy" id="72004"/>
    <lineage>
        <taxon>Eukaryota</taxon>
        <taxon>Metazoa</taxon>
        <taxon>Chordata</taxon>
        <taxon>Craniata</taxon>
        <taxon>Vertebrata</taxon>
        <taxon>Euteleostomi</taxon>
        <taxon>Mammalia</taxon>
        <taxon>Eutheria</taxon>
        <taxon>Laurasiatheria</taxon>
        <taxon>Artiodactyla</taxon>
        <taxon>Ruminantia</taxon>
        <taxon>Pecora</taxon>
        <taxon>Bovidae</taxon>
        <taxon>Bovinae</taxon>
        <taxon>Bos</taxon>
    </lineage>
</organism>
<sequence>PPSLWNFVMAASENEYTQDFLFLDLKFGVLGSSGAFIIRF</sequence>